<gene>
    <name evidence="1" type="ORF">BSU04_21180</name>
</gene>
<reference evidence="2" key="1">
    <citation type="submission" date="2017-01" db="EMBL/GenBank/DDBJ databases">
        <title>Genome Analysis of Deinococcus marmoris KOPRI26562.</title>
        <authorList>
            <person name="Kim J.H."/>
            <person name="Oh H.-M."/>
        </authorList>
    </citation>
    <scope>NUCLEOTIDE SEQUENCE [LARGE SCALE GENOMIC DNA]</scope>
    <source>
        <strain evidence="2">PAMC 26633</strain>
    </source>
</reference>
<dbReference type="EMBL" id="MTHB01000123">
    <property type="protein sequence ID" value="OXC76531.1"/>
    <property type="molecule type" value="Genomic_DNA"/>
</dbReference>
<evidence type="ECO:0000313" key="2">
    <source>
        <dbReference type="Proteomes" id="UP000214720"/>
    </source>
</evidence>
<dbReference type="Proteomes" id="UP000214720">
    <property type="component" value="Unassembled WGS sequence"/>
</dbReference>
<proteinExistence type="predicted"/>
<sequence length="60" mass="6657">MSISRWFEAFRGKFARLRSPVFSRKACILRSCLATRMGVTQNAAITAITTNNAATATYRA</sequence>
<evidence type="ECO:0000313" key="1">
    <source>
        <dbReference type="EMBL" id="OXC76531.1"/>
    </source>
</evidence>
<comment type="caution">
    <text evidence="1">The sequence shown here is derived from an EMBL/GenBank/DDBJ whole genome shotgun (WGS) entry which is preliminary data.</text>
</comment>
<organism evidence="1 2">
    <name type="scientific">Caballeronia sordidicola</name>
    <name type="common">Burkholderia sordidicola</name>
    <dbReference type="NCBI Taxonomy" id="196367"/>
    <lineage>
        <taxon>Bacteria</taxon>
        <taxon>Pseudomonadati</taxon>
        <taxon>Pseudomonadota</taxon>
        <taxon>Betaproteobacteria</taxon>
        <taxon>Burkholderiales</taxon>
        <taxon>Burkholderiaceae</taxon>
        <taxon>Caballeronia</taxon>
    </lineage>
</organism>
<name>A0A226WZA7_CABSO</name>
<accession>A0A226WZA7</accession>
<protein>
    <submittedName>
        <fullName evidence="1">Uncharacterized protein</fullName>
    </submittedName>
</protein>
<dbReference type="AlphaFoldDB" id="A0A226WZA7"/>